<reference evidence="1 2" key="1">
    <citation type="submission" date="2018-12" db="EMBL/GenBank/DDBJ databases">
        <title>The genome sequences of strain 502.</title>
        <authorList>
            <person name="Gao J."/>
            <person name="Sun J."/>
        </authorList>
    </citation>
    <scope>NUCLEOTIDE SEQUENCE [LARGE SCALE GENOMIC DNA]</scope>
    <source>
        <strain evidence="1 2">502</strain>
    </source>
</reference>
<organism evidence="1 2">
    <name type="scientific">Variovorax beijingensis</name>
    <dbReference type="NCBI Taxonomy" id="2496117"/>
    <lineage>
        <taxon>Bacteria</taxon>
        <taxon>Pseudomonadati</taxon>
        <taxon>Pseudomonadota</taxon>
        <taxon>Betaproteobacteria</taxon>
        <taxon>Burkholderiales</taxon>
        <taxon>Comamonadaceae</taxon>
        <taxon>Variovorax</taxon>
    </lineage>
</organism>
<dbReference type="Proteomes" id="UP000271137">
    <property type="component" value="Unassembled WGS sequence"/>
</dbReference>
<name>A0ABX9ZWY6_9BURK</name>
<gene>
    <name evidence="1" type="ORF">EJO66_32165</name>
</gene>
<comment type="caution">
    <text evidence="1">The sequence shown here is derived from an EMBL/GenBank/DDBJ whole genome shotgun (WGS) entry which is preliminary data.</text>
</comment>
<dbReference type="EMBL" id="RXFQ01000051">
    <property type="protein sequence ID" value="RSZ24085.1"/>
    <property type="molecule type" value="Genomic_DNA"/>
</dbReference>
<sequence>MNSSLSPAERLWAELVREQKYPPVVIEIAGAMGTVSHQPSGQWTLEEVLARHPMPANWDPESGLPQVF</sequence>
<evidence type="ECO:0000313" key="2">
    <source>
        <dbReference type="Proteomes" id="UP000271137"/>
    </source>
</evidence>
<protein>
    <submittedName>
        <fullName evidence="1">Uncharacterized protein</fullName>
    </submittedName>
</protein>
<proteinExistence type="predicted"/>
<evidence type="ECO:0000313" key="1">
    <source>
        <dbReference type="EMBL" id="RSZ24085.1"/>
    </source>
</evidence>
<accession>A0ABX9ZWY6</accession>
<keyword evidence="2" id="KW-1185">Reference proteome</keyword>
<dbReference type="RefSeq" id="WP_125967246.1">
    <property type="nucleotide sequence ID" value="NZ_RXFQ01000051.1"/>
</dbReference>